<feature type="active site" description="Proton donor" evidence="6">
    <location>
        <position position="175"/>
    </location>
</feature>
<comment type="pathway">
    <text evidence="1 5">Carbohydrate metabolism; hexose metabolism.</text>
</comment>
<evidence type="ECO:0000256" key="4">
    <source>
        <dbReference type="ARBA" id="ARBA00023277"/>
    </source>
</evidence>
<dbReference type="PIRSF" id="PIRSF005096">
    <property type="entry name" value="GALM"/>
    <property type="match status" value="1"/>
</dbReference>
<dbReference type="EMBL" id="CP026118">
    <property type="protein sequence ID" value="QAS53602.1"/>
    <property type="molecule type" value="Genomic_DNA"/>
</dbReference>
<dbReference type="UniPathway" id="UPA00242"/>
<dbReference type="Pfam" id="PF01263">
    <property type="entry name" value="Aldose_epim"/>
    <property type="match status" value="1"/>
</dbReference>
<dbReference type="Gene3D" id="2.70.98.10">
    <property type="match status" value="1"/>
</dbReference>
<dbReference type="GO" id="GO:0004034">
    <property type="term" value="F:aldose 1-epimerase activity"/>
    <property type="evidence" value="ECO:0007669"/>
    <property type="project" value="UniProtKB-EC"/>
</dbReference>
<comment type="similarity">
    <text evidence="2 5">Belongs to the aldose epimerase family.</text>
</comment>
<dbReference type="GO" id="GO:0006006">
    <property type="term" value="P:glucose metabolic process"/>
    <property type="evidence" value="ECO:0007669"/>
    <property type="project" value="TreeGrafter"/>
</dbReference>
<feature type="active site" description="Proton acceptor" evidence="6">
    <location>
        <position position="309"/>
    </location>
</feature>
<dbReference type="GO" id="GO:0005737">
    <property type="term" value="C:cytoplasm"/>
    <property type="evidence" value="ECO:0007669"/>
    <property type="project" value="TreeGrafter"/>
</dbReference>
<dbReference type="PANTHER" id="PTHR10091:SF0">
    <property type="entry name" value="GALACTOSE MUTAROTASE"/>
    <property type="match status" value="1"/>
</dbReference>
<dbReference type="InterPro" id="IPR008183">
    <property type="entry name" value="Aldose_1/G6P_1-epimerase"/>
</dbReference>
<evidence type="ECO:0000256" key="1">
    <source>
        <dbReference type="ARBA" id="ARBA00005028"/>
    </source>
</evidence>
<evidence type="ECO:0000256" key="5">
    <source>
        <dbReference type="PIRNR" id="PIRNR005096"/>
    </source>
</evidence>
<keyword evidence="4 5" id="KW-0119">Carbohydrate metabolism</keyword>
<dbReference type="RefSeq" id="WP_128525874.1">
    <property type="nucleotide sequence ID" value="NZ_CP026118.1"/>
</dbReference>
<dbReference type="Proteomes" id="UP000287756">
    <property type="component" value="Chromosome"/>
</dbReference>
<dbReference type="InterPro" id="IPR011013">
    <property type="entry name" value="Gal_mutarotase_sf_dom"/>
</dbReference>
<comment type="catalytic activity">
    <reaction evidence="5">
        <text>alpha-D-glucose = beta-D-glucose</text>
        <dbReference type="Rhea" id="RHEA:10264"/>
        <dbReference type="ChEBI" id="CHEBI:15903"/>
        <dbReference type="ChEBI" id="CHEBI:17925"/>
        <dbReference type="EC" id="5.1.3.3"/>
    </reaction>
</comment>
<dbReference type="OrthoDB" id="9779408at2"/>
<evidence type="ECO:0000313" key="9">
    <source>
        <dbReference type="EMBL" id="QAS53602.1"/>
    </source>
</evidence>
<name>A0A410MFV2_9BACI</name>
<reference evidence="9 10" key="1">
    <citation type="submission" date="2018-01" db="EMBL/GenBank/DDBJ databases">
        <title>The whole genome sequencing and assembly of Halobacillus litoralis ERB031 strain.</title>
        <authorList>
            <person name="Lee S.-J."/>
            <person name="Park M.-K."/>
            <person name="Kim J.-Y."/>
            <person name="Lee Y.-J."/>
            <person name="Yi H."/>
            <person name="Bahn Y.-S."/>
            <person name="Kim J.F."/>
            <person name="Lee D.-W."/>
        </authorList>
    </citation>
    <scope>NUCLEOTIDE SEQUENCE [LARGE SCALE GENOMIC DNA]</scope>
    <source>
        <strain evidence="9 10">ERB 031</strain>
    </source>
</reference>
<dbReference type="InterPro" id="IPR047215">
    <property type="entry name" value="Galactose_mutarotase-like"/>
</dbReference>
<dbReference type="GO" id="GO:0030246">
    <property type="term" value="F:carbohydrate binding"/>
    <property type="evidence" value="ECO:0007669"/>
    <property type="project" value="InterPro"/>
</dbReference>
<dbReference type="SUPFAM" id="SSF74650">
    <property type="entry name" value="Galactose mutarotase-like"/>
    <property type="match status" value="1"/>
</dbReference>
<evidence type="ECO:0000313" key="10">
    <source>
        <dbReference type="Proteomes" id="UP000287756"/>
    </source>
</evidence>
<dbReference type="AlphaFoldDB" id="A0A410MFV2"/>
<dbReference type="NCBIfam" id="NF008277">
    <property type="entry name" value="PRK11055.1"/>
    <property type="match status" value="1"/>
</dbReference>
<evidence type="ECO:0000256" key="8">
    <source>
        <dbReference type="PIRSR" id="PIRSR005096-3"/>
    </source>
</evidence>
<dbReference type="CDD" id="cd09019">
    <property type="entry name" value="galactose_mutarotase_like"/>
    <property type="match status" value="1"/>
</dbReference>
<proteinExistence type="inferred from homology"/>
<evidence type="ECO:0000256" key="6">
    <source>
        <dbReference type="PIRSR" id="PIRSR005096-1"/>
    </source>
</evidence>
<gene>
    <name evidence="9" type="ORF">HLI_16030</name>
</gene>
<organism evidence="9 10">
    <name type="scientific">Halobacillus litoralis</name>
    <dbReference type="NCBI Taxonomy" id="45668"/>
    <lineage>
        <taxon>Bacteria</taxon>
        <taxon>Bacillati</taxon>
        <taxon>Bacillota</taxon>
        <taxon>Bacilli</taxon>
        <taxon>Bacillales</taxon>
        <taxon>Bacillaceae</taxon>
        <taxon>Halobacillus</taxon>
    </lineage>
</organism>
<feature type="binding site" evidence="7">
    <location>
        <position position="248"/>
    </location>
    <ligand>
        <name>beta-D-galactose</name>
        <dbReference type="ChEBI" id="CHEBI:27667"/>
    </ligand>
</feature>
<accession>A0A410MFV2</accession>
<sequence>MKIIEEELAIGWKQFTISNDHGMTAKALNYGGIIKEINVPDKHGQVENVVLRYQNDEDYLKDPNFFGAVIGRIAGRIDRSSFSMNGENYELEANDGEHHIHGGSEGFHTKVWETETFQEEDRAGLTLIHKSPHMDSGYPGELTVKVTYQLNNNNQLLIDYQAESSHDTVLTLTNHTYFNLSGNLEHSILDHEVKIPSRQFLELDDHLIPTGTIRSVAGTPFDFRIPAPLRTGTQSSYDQNMIAKSGYDHYFLFDHIKKNTIEVRDEDSGRKLTIHTDQPGVVLYTSNNLTDEYQLAGRQSSKYSGVCFETQSSPASLHHEGLPSVKLKAGDRYTQQTSFIFITEGSADHGIS</sequence>
<dbReference type="PANTHER" id="PTHR10091">
    <property type="entry name" value="ALDOSE-1-EPIMERASE"/>
    <property type="match status" value="1"/>
</dbReference>
<dbReference type="InterPro" id="IPR014718">
    <property type="entry name" value="GH-type_carb-bd"/>
</dbReference>
<dbReference type="EC" id="5.1.3.3" evidence="5"/>
<dbReference type="GO" id="GO:0033499">
    <property type="term" value="P:galactose catabolic process via UDP-galactose, Leloir pathway"/>
    <property type="evidence" value="ECO:0007669"/>
    <property type="project" value="TreeGrafter"/>
</dbReference>
<dbReference type="KEGG" id="hli:HLI_16030"/>
<protein>
    <recommendedName>
        <fullName evidence="5">Aldose 1-epimerase</fullName>
        <ecNumber evidence="5">5.1.3.3</ecNumber>
    </recommendedName>
</protein>
<evidence type="ECO:0000256" key="2">
    <source>
        <dbReference type="ARBA" id="ARBA00006206"/>
    </source>
</evidence>
<feature type="binding site" evidence="8">
    <location>
        <begin position="175"/>
        <end position="177"/>
    </location>
    <ligand>
        <name>beta-D-galactose</name>
        <dbReference type="ChEBI" id="CHEBI:27667"/>
    </ligand>
</feature>
<evidence type="ECO:0000256" key="7">
    <source>
        <dbReference type="PIRSR" id="PIRSR005096-2"/>
    </source>
</evidence>
<dbReference type="InterPro" id="IPR015443">
    <property type="entry name" value="Aldose_1-epimerase"/>
</dbReference>
<evidence type="ECO:0000256" key="3">
    <source>
        <dbReference type="ARBA" id="ARBA00023235"/>
    </source>
</evidence>
<keyword evidence="3 5" id="KW-0413">Isomerase</keyword>